<dbReference type="Gene3D" id="3.30.465.10">
    <property type="match status" value="1"/>
</dbReference>
<gene>
    <name evidence="8" type="ORF">NOR_03920</name>
</gene>
<keyword evidence="4" id="KW-0274">FAD</keyword>
<proteinExistence type="inferred from homology"/>
<comment type="cofactor">
    <cofactor evidence="1">
        <name>FAD</name>
        <dbReference type="ChEBI" id="CHEBI:57692"/>
    </cofactor>
</comment>
<keyword evidence="3" id="KW-0285">Flavoprotein</keyword>
<evidence type="ECO:0000313" key="8">
    <source>
        <dbReference type="EMBL" id="OAA44192.1"/>
    </source>
</evidence>
<dbReference type="Proteomes" id="UP000243498">
    <property type="component" value="Unassembled WGS sequence"/>
</dbReference>
<keyword evidence="5" id="KW-0560">Oxidoreductase</keyword>
<feature type="chain" id="PRO_5007885889" evidence="6">
    <location>
        <begin position="19"/>
        <end position="576"/>
    </location>
</feature>
<dbReference type="InterPro" id="IPR050416">
    <property type="entry name" value="FAD-linked_Oxidoreductase"/>
</dbReference>
<dbReference type="InterPro" id="IPR012951">
    <property type="entry name" value="BBE"/>
</dbReference>
<dbReference type="EMBL" id="AZHC01000010">
    <property type="protein sequence ID" value="OAA44192.1"/>
    <property type="molecule type" value="Genomic_DNA"/>
</dbReference>
<evidence type="ECO:0000313" key="9">
    <source>
        <dbReference type="Proteomes" id="UP000243498"/>
    </source>
</evidence>
<comment type="caution">
    <text evidence="8">The sequence shown here is derived from an EMBL/GenBank/DDBJ whole genome shotgun (WGS) entry which is preliminary data.</text>
</comment>
<dbReference type="GO" id="GO:0016491">
    <property type="term" value="F:oxidoreductase activity"/>
    <property type="evidence" value="ECO:0007669"/>
    <property type="project" value="UniProtKB-KW"/>
</dbReference>
<sequence length="576" mass="64474">MKALIAALFALAVTAVAAAPFCRCMPGEPCWPTLSDWNQLNKTVGGRLIKTVPLGAPCHGDSFDQNRCDYLRSEWLSPGIHMNDSSSIMSPFFANRSCDPFTDRSLPCTIGNYAVYTVDVEDARDVVAAVRFATRHNIRFVVRHTGHDHHGRSTGAGALAVWTHRLKDISFKDWSSAKFEGPAMTVGAGVLGYEAMEAARERNLIVVTAECPTVSLAGGFSQGGGRSPLASAYGFAADNTLEFTVVTADGEIRTARQTGADKDLFWALSGGGAGNWGVVLSTTYRVHPEALVGGATLAFNTSSNTRAEFLLAIEKFHRLLVFMADHATVKYTFGVDYFRIAPMTGYNKTAEDLAEVLRPFMGYLNSRKMIFTVNFTQHATYYEHFDHYFGPLPFGNTQVGMAQYGSRLFHRYMLRAGNPPRITKYSRRIVDQGVTWHGYGLNVHPFAQMSANSVNKIWRQSTIHAVFTTPWSYDPDHWDKMLENQDLMSYRVLPSIRLITMDSGAYLSEGDYRQFEYQVEFYGCYYIRLSKIKKAYDPKGLFWSVNSVGSEYWELDDNQRLCRVIPKPPPPPHFVK</sequence>
<dbReference type="PANTHER" id="PTHR42973:SF39">
    <property type="entry name" value="FAD-BINDING PCMH-TYPE DOMAIN-CONTAINING PROTEIN"/>
    <property type="match status" value="1"/>
</dbReference>
<feature type="domain" description="FAD-binding PCMH-type" evidence="7">
    <location>
        <begin position="110"/>
        <end position="289"/>
    </location>
</feature>
<dbReference type="OrthoDB" id="4938740at2759"/>
<keyword evidence="9" id="KW-1185">Reference proteome</keyword>
<feature type="signal peptide" evidence="6">
    <location>
        <begin position="1"/>
        <end position="18"/>
    </location>
</feature>
<dbReference type="InterPro" id="IPR006094">
    <property type="entry name" value="Oxid_FAD_bind_N"/>
</dbReference>
<dbReference type="Pfam" id="PF01565">
    <property type="entry name" value="FAD_binding_4"/>
    <property type="match status" value="1"/>
</dbReference>
<dbReference type="STRING" id="1081105.A0A167EN87"/>
<dbReference type="InterPro" id="IPR016166">
    <property type="entry name" value="FAD-bd_PCMH"/>
</dbReference>
<keyword evidence="6" id="KW-0732">Signal</keyword>
<evidence type="ECO:0000256" key="2">
    <source>
        <dbReference type="ARBA" id="ARBA00005466"/>
    </source>
</evidence>
<dbReference type="GO" id="GO:0071949">
    <property type="term" value="F:FAD binding"/>
    <property type="evidence" value="ECO:0007669"/>
    <property type="project" value="InterPro"/>
</dbReference>
<dbReference type="InterPro" id="IPR016169">
    <property type="entry name" value="FAD-bd_PCMH_sub2"/>
</dbReference>
<dbReference type="PANTHER" id="PTHR42973">
    <property type="entry name" value="BINDING OXIDOREDUCTASE, PUTATIVE (AFU_ORTHOLOGUE AFUA_1G17690)-RELATED"/>
    <property type="match status" value="1"/>
</dbReference>
<reference evidence="8 9" key="1">
    <citation type="journal article" date="2016" name="Genome Biol. Evol.">
        <title>Divergent and convergent evolution of fungal pathogenicity.</title>
        <authorList>
            <person name="Shang Y."/>
            <person name="Xiao G."/>
            <person name="Zheng P."/>
            <person name="Cen K."/>
            <person name="Zhan S."/>
            <person name="Wang C."/>
        </authorList>
    </citation>
    <scope>NUCLEOTIDE SEQUENCE [LARGE SCALE GENOMIC DNA]</scope>
    <source>
        <strain evidence="8 9">RCEF 4871</strain>
    </source>
</reference>
<evidence type="ECO:0000256" key="6">
    <source>
        <dbReference type="SAM" id="SignalP"/>
    </source>
</evidence>
<evidence type="ECO:0000256" key="5">
    <source>
        <dbReference type="ARBA" id="ARBA00023002"/>
    </source>
</evidence>
<evidence type="ECO:0000256" key="4">
    <source>
        <dbReference type="ARBA" id="ARBA00022827"/>
    </source>
</evidence>
<dbReference type="OMA" id="GTMVVYY"/>
<protein>
    <submittedName>
        <fullName evidence="8">FAD-binding, type 2</fullName>
    </submittedName>
</protein>
<dbReference type="Pfam" id="PF08031">
    <property type="entry name" value="BBE"/>
    <property type="match status" value="1"/>
</dbReference>
<comment type="similarity">
    <text evidence="2">Belongs to the oxygen-dependent FAD-linked oxidoreductase family.</text>
</comment>
<accession>A0A167EN87</accession>
<name>A0A167EN87_METRR</name>
<dbReference type="PROSITE" id="PS51387">
    <property type="entry name" value="FAD_PCMH"/>
    <property type="match status" value="1"/>
</dbReference>
<evidence type="ECO:0000256" key="3">
    <source>
        <dbReference type="ARBA" id="ARBA00022630"/>
    </source>
</evidence>
<organism evidence="8 9">
    <name type="scientific">Metarhizium rileyi (strain RCEF 4871)</name>
    <name type="common">Nomuraea rileyi</name>
    <dbReference type="NCBI Taxonomy" id="1649241"/>
    <lineage>
        <taxon>Eukaryota</taxon>
        <taxon>Fungi</taxon>
        <taxon>Dikarya</taxon>
        <taxon>Ascomycota</taxon>
        <taxon>Pezizomycotina</taxon>
        <taxon>Sordariomycetes</taxon>
        <taxon>Hypocreomycetidae</taxon>
        <taxon>Hypocreales</taxon>
        <taxon>Clavicipitaceae</taxon>
        <taxon>Metarhizium</taxon>
    </lineage>
</organism>
<dbReference type="SUPFAM" id="SSF56176">
    <property type="entry name" value="FAD-binding/transporter-associated domain-like"/>
    <property type="match status" value="1"/>
</dbReference>
<evidence type="ECO:0000259" key="7">
    <source>
        <dbReference type="PROSITE" id="PS51387"/>
    </source>
</evidence>
<dbReference type="AlphaFoldDB" id="A0A167EN87"/>
<dbReference type="InterPro" id="IPR036318">
    <property type="entry name" value="FAD-bd_PCMH-like_sf"/>
</dbReference>
<evidence type="ECO:0000256" key="1">
    <source>
        <dbReference type="ARBA" id="ARBA00001974"/>
    </source>
</evidence>